<dbReference type="Proteomes" id="UP001293254">
    <property type="component" value="Unassembled WGS sequence"/>
</dbReference>
<proteinExistence type="predicted"/>
<comment type="caution">
    <text evidence="1">The sequence shown here is derived from an EMBL/GenBank/DDBJ whole genome shotgun (WGS) entry which is preliminary data.</text>
</comment>
<evidence type="ECO:0000313" key="1">
    <source>
        <dbReference type="EMBL" id="KAK4433388.1"/>
    </source>
</evidence>
<organism evidence="1 2">
    <name type="scientific">Sesamum alatum</name>
    <dbReference type="NCBI Taxonomy" id="300844"/>
    <lineage>
        <taxon>Eukaryota</taxon>
        <taxon>Viridiplantae</taxon>
        <taxon>Streptophyta</taxon>
        <taxon>Embryophyta</taxon>
        <taxon>Tracheophyta</taxon>
        <taxon>Spermatophyta</taxon>
        <taxon>Magnoliopsida</taxon>
        <taxon>eudicotyledons</taxon>
        <taxon>Gunneridae</taxon>
        <taxon>Pentapetalae</taxon>
        <taxon>asterids</taxon>
        <taxon>lamiids</taxon>
        <taxon>Lamiales</taxon>
        <taxon>Pedaliaceae</taxon>
        <taxon>Sesamum</taxon>
    </lineage>
</organism>
<gene>
    <name evidence="1" type="ORF">Salat_1101100</name>
</gene>
<dbReference type="EMBL" id="JACGWO010000003">
    <property type="protein sequence ID" value="KAK4433388.1"/>
    <property type="molecule type" value="Genomic_DNA"/>
</dbReference>
<name>A0AAE1YP93_9LAMI</name>
<reference evidence="1" key="2">
    <citation type="journal article" date="2024" name="Plant">
        <title>Genomic evolution and insights into agronomic trait innovations of Sesamum species.</title>
        <authorList>
            <person name="Miao H."/>
            <person name="Wang L."/>
            <person name="Qu L."/>
            <person name="Liu H."/>
            <person name="Sun Y."/>
            <person name="Le M."/>
            <person name="Wang Q."/>
            <person name="Wei S."/>
            <person name="Zheng Y."/>
            <person name="Lin W."/>
            <person name="Duan Y."/>
            <person name="Cao H."/>
            <person name="Xiong S."/>
            <person name="Wang X."/>
            <person name="Wei L."/>
            <person name="Li C."/>
            <person name="Ma Q."/>
            <person name="Ju M."/>
            <person name="Zhao R."/>
            <person name="Li G."/>
            <person name="Mu C."/>
            <person name="Tian Q."/>
            <person name="Mei H."/>
            <person name="Zhang T."/>
            <person name="Gao T."/>
            <person name="Zhang H."/>
        </authorList>
    </citation>
    <scope>NUCLEOTIDE SEQUENCE</scope>
    <source>
        <strain evidence="1">3651</strain>
    </source>
</reference>
<reference evidence="1" key="1">
    <citation type="submission" date="2020-06" db="EMBL/GenBank/DDBJ databases">
        <authorList>
            <person name="Li T."/>
            <person name="Hu X."/>
            <person name="Zhang T."/>
            <person name="Song X."/>
            <person name="Zhang H."/>
            <person name="Dai N."/>
            <person name="Sheng W."/>
            <person name="Hou X."/>
            <person name="Wei L."/>
        </authorList>
    </citation>
    <scope>NUCLEOTIDE SEQUENCE</scope>
    <source>
        <strain evidence="1">3651</strain>
        <tissue evidence="1">Leaf</tissue>
    </source>
</reference>
<evidence type="ECO:0000313" key="2">
    <source>
        <dbReference type="Proteomes" id="UP001293254"/>
    </source>
</evidence>
<protein>
    <submittedName>
        <fullName evidence="1">Uncharacterized protein</fullName>
    </submittedName>
</protein>
<accession>A0AAE1YP93</accession>
<sequence>MYSVTQKLRALKPVFHSMRRQKGDLANNTEQGLHFLKAIQDLVQRYPQIGMLREVERFCLSIYAMAVDQEMTMLKQRMKTNWLHDRDGAILQKQDHITAELVRWNNESYKGPVDKNPQIESGNSLDGFGGTWSFALAEVAAIEMEDCPGYVVLHIHRP</sequence>
<keyword evidence="2" id="KW-1185">Reference proteome</keyword>
<dbReference type="AlphaFoldDB" id="A0AAE1YP93"/>